<proteinExistence type="inferred from homology"/>
<dbReference type="Pfam" id="PF16589">
    <property type="entry name" value="BRCT_2"/>
    <property type="match status" value="1"/>
</dbReference>
<feature type="region of interest" description="Disordered" evidence="5">
    <location>
        <begin position="443"/>
        <end position="566"/>
    </location>
</feature>
<dbReference type="GO" id="GO:0005654">
    <property type="term" value="C:nucleoplasm"/>
    <property type="evidence" value="ECO:0007669"/>
    <property type="project" value="UniProtKB-SubCell"/>
</dbReference>
<reference evidence="8" key="1">
    <citation type="submission" date="2016-11" db="EMBL/GenBank/DDBJ databases">
        <authorList>
            <person name="Guldener U."/>
        </authorList>
    </citation>
    <scope>NUCLEOTIDE SEQUENCE [LARGE SCALE GENOMIC DNA]</scope>
</reference>
<dbReference type="PROSITE" id="PS50172">
    <property type="entry name" value="BRCT"/>
    <property type="match status" value="1"/>
</dbReference>
<evidence type="ECO:0000256" key="5">
    <source>
        <dbReference type="SAM" id="MobiDB-lite"/>
    </source>
</evidence>
<dbReference type="GO" id="GO:0070545">
    <property type="term" value="C:PeBoW complex"/>
    <property type="evidence" value="ECO:0007669"/>
    <property type="project" value="EnsemblFungi"/>
</dbReference>
<dbReference type="GO" id="GO:0030687">
    <property type="term" value="C:preribosome, large subunit precursor"/>
    <property type="evidence" value="ECO:0007669"/>
    <property type="project" value="UniProtKB-UniRule"/>
</dbReference>
<dbReference type="Proteomes" id="UP000183365">
    <property type="component" value="Unassembled WGS sequence"/>
</dbReference>
<feature type="domain" description="BRCT" evidence="6">
    <location>
        <begin position="341"/>
        <end position="433"/>
    </location>
</feature>
<dbReference type="HAMAP" id="MF_03028">
    <property type="entry name" value="Pescadillo"/>
    <property type="match status" value="1"/>
</dbReference>
<keyword evidence="2 4" id="KW-0698">rRNA processing</keyword>
<feature type="region of interest" description="Disordered" evidence="5">
    <location>
        <begin position="315"/>
        <end position="334"/>
    </location>
</feature>
<dbReference type="Gene3D" id="3.40.50.10190">
    <property type="entry name" value="BRCT domain"/>
    <property type="match status" value="1"/>
</dbReference>
<dbReference type="PANTHER" id="PTHR12221:SF6">
    <property type="entry name" value="PESCADILLO HOMOLOG"/>
    <property type="match status" value="1"/>
</dbReference>
<dbReference type="GO" id="GO:0000466">
    <property type="term" value="P:maturation of 5.8S rRNA from tricistronic rRNA transcript (SSU-rRNA, 5.8S rRNA, LSU-rRNA)"/>
    <property type="evidence" value="ECO:0007669"/>
    <property type="project" value="UniProtKB-UniRule"/>
</dbReference>
<dbReference type="PANTHER" id="PTHR12221">
    <property type="entry name" value="PESCADILLO - RELATED"/>
    <property type="match status" value="1"/>
</dbReference>
<accession>A0A1L0CS41</accession>
<dbReference type="GO" id="GO:0000463">
    <property type="term" value="P:maturation of LSU-rRNA from tricistronic rRNA transcript (SSU-rRNA, 5.8S rRNA, LSU-rRNA)"/>
    <property type="evidence" value="ECO:0007669"/>
    <property type="project" value="UniProtKB-UniRule"/>
</dbReference>
<dbReference type="SUPFAM" id="SSF52113">
    <property type="entry name" value="BRCT domain"/>
    <property type="match status" value="1"/>
</dbReference>
<dbReference type="CDD" id="cd17709">
    <property type="entry name" value="BRCT_pescadillo_like"/>
    <property type="match status" value="1"/>
</dbReference>
<dbReference type="InterPro" id="IPR010613">
    <property type="entry name" value="PES"/>
</dbReference>
<comment type="similarity">
    <text evidence="4">Belongs to the pescadillo family.</text>
</comment>
<comment type="subunit">
    <text evidence="4">Component of the NOP7 complex, composed of ERB1, NOP7 and YTM1. Within the NOP7 complex ERB1 appears to interact directly with NOP7 and YTM1. The NOP7 complex also associates with the 66S pre-ribosome.</text>
</comment>
<name>A0A1L0CS41_9ASCO</name>
<feature type="compositionally biased region" description="Basic and acidic residues" evidence="5">
    <location>
        <begin position="318"/>
        <end position="331"/>
    </location>
</feature>
<evidence type="ECO:0000313" key="7">
    <source>
        <dbReference type="EMBL" id="SGZ41393.1"/>
    </source>
</evidence>
<evidence type="ECO:0000259" key="6">
    <source>
        <dbReference type="PROSITE" id="PS50172"/>
    </source>
</evidence>
<dbReference type="GO" id="GO:0043021">
    <property type="term" value="F:ribonucleoprotein complex binding"/>
    <property type="evidence" value="ECO:0007669"/>
    <property type="project" value="UniProtKB-UniRule"/>
</dbReference>
<dbReference type="AlphaFoldDB" id="A0A1L0CS41"/>
<organism evidence="7 8">
    <name type="scientific">Hanseniaspora guilliermondii</name>
    <dbReference type="NCBI Taxonomy" id="56406"/>
    <lineage>
        <taxon>Eukaryota</taxon>
        <taxon>Fungi</taxon>
        <taxon>Dikarya</taxon>
        <taxon>Ascomycota</taxon>
        <taxon>Saccharomycotina</taxon>
        <taxon>Saccharomycetes</taxon>
        <taxon>Saccharomycodales</taxon>
        <taxon>Saccharomycodaceae</taxon>
        <taxon>Hanseniaspora</taxon>
    </lineage>
</organism>
<dbReference type="SMART" id="SM00292">
    <property type="entry name" value="BRCT"/>
    <property type="match status" value="1"/>
</dbReference>
<dbReference type="InterPro" id="IPR001357">
    <property type="entry name" value="BRCT_dom"/>
</dbReference>
<keyword evidence="8" id="KW-1185">Reference proteome</keyword>
<feature type="compositionally biased region" description="Acidic residues" evidence="5">
    <location>
        <begin position="460"/>
        <end position="484"/>
    </location>
</feature>
<dbReference type="VEuPathDB" id="FungiDB:HGUI_03594"/>
<dbReference type="InterPro" id="IPR036420">
    <property type="entry name" value="BRCT_dom_sf"/>
</dbReference>
<evidence type="ECO:0000256" key="1">
    <source>
        <dbReference type="ARBA" id="ARBA00022517"/>
    </source>
</evidence>
<evidence type="ECO:0000256" key="2">
    <source>
        <dbReference type="ARBA" id="ARBA00022552"/>
    </source>
</evidence>
<dbReference type="EMBL" id="FQNF01000099">
    <property type="protein sequence ID" value="SGZ41393.1"/>
    <property type="molecule type" value="Genomic_DNA"/>
</dbReference>
<keyword evidence="1 4" id="KW-0690">Ribosome biogenesis</keyword>
<protein>
    <recommendedName>
        <fullName evidence="4">Pescadillo homolog</fullName>
    </recommendedName>
    <alternativeName>
        <fullName evidence="4">Nucleolar protein 7 homolog</fullName>
    </alternativeName>
</protein>
<keyword evidence="3 4" id="KW-0539">Nucleus</keyword>
<gene>
    <name evidence="4" type="primary">NOP7</name>
    <name evidence="7" type="ORF">HGUI_03594</name>
</gene>
<dbReference type="OrthoDB" id="10264910at2759"/>
<dbReference type="GO" id="GO:0070180">
    <property type="term" value="F:large ribosomal subunit rRNA binding"/>
    <property type="evidence" value="ECO:0007669"/>
    <property type="project" value="EnsemblFungi"/>
</dbReference>
<comment type="function">
    <text evidence="4">Component of the NOP7 complex, which is required for maturation of the 25S and 5.8S ribosomal RNAs and formation of the 60S ribosome.</text>
</comment>
<evidence type="ECO:0000256" key="3">
    <source>
        <dbReference type="ARBA" id="ARBA00023242"/>
    </source>
</evidence>
<comment type="subcellular location">
    <subcellularLocation>
        <location evidence="4">Nucleus</location>
        <location evidence="4">Nucleolus</location>
    </subcellularLocation>
    <subcellularLocation>
        <location evidence="4">Nucleus</location>
        <location evidence="4">Nucleoplasm</location>
    </subcellularLocation>
</comment>
<sequence length="566" mass="65883">MGKIQKKHTKGNAKNFITRTQAIRKLQVSLQDFRKLCIFKGIYPREPRNKKKANKGSTAPVTFYYYKDIQYLQHEPLLNKFREHKTFMKKLTKYLNKGQVHQANKLNENKEVGFAGNWNLDHIVKERYPSFNEALRDLDDCLNMLFLFANLPTTDNKINNKVIKEASRLTEEWLTYVTEKRLIKKVFVSIKGVYYSCTIKGEEIRWTIPYKFPENMPTDIDFKIMLTFLEFYSTLLHFVLYKLYSDSGYVYPPTIKSYQIVAKNEDEENSKKINISKEELDAGKKVQGHVLDKELAQKALEADAEEFDQDVVEEDESLDHFEDENKNKGDELIQPSKYESPQATLFENFTFYIGREVSKDIIQFLILGCGGKAICEADYDMSEAKPDMSNVTHHICDRPVLRQRLANVVYIQPQWVFDSINKGSLEPANLYLPGEKLPPHLSPWGDAIGYDPNAQHASDDEVSASEEENEDVAEDDVEDVDEDVVAQKELEQEAQGVYKDTTNADEDKKHKKKAKSAEEEERDMKMVMMSNKQKKLYNKMQYSNKQKEDEIKKLKKRKQQLEGKRK</sequence>
<evidence type="ECO:0000256" key="4">
    <source>
        <dbReference type="HAMAP-Rule" id="MF_03028"/>
    </source>
</evidence>
<evidence type="ECO:0000313" key="8">
    <source>
        <dbReference type="Proteomes" id="UP000183365"/>
    </source>
</evidence>
<dbReference type="GO" id="GO:0000462">
    <property type="term" value="P:maturation of SSU-rRNA from tricistronic rRNA transcript (SSU-rRNA, 5.8S rRNA, LSU-rRNA)"/>
    <property type="evidence" value="ECO:0007669"/>
    <property type="project" value="EnsemblFungi"/>
</dbReference>
<dbReference type="Pfam" id="PF06732">
    <property type="entry name" value="Pescadillo_N"/>
    <property type="match status" value="1"/>
</dbReference>